<organism evidence="2 3">
    <name type="scientific">Brevibacillus agri</name>
    <dbReference type="NCBI Taxonomy" id="51101"/>
    <lineage>
        <taxon>Bacteria</taxon>
        <taxon>Bacillati</taxon>
        <taxon>Bacillota</taxon>
        <taxon>Bacilli</taxon>
        <taxon>Bacillales</taxon>
        <taxon>Paenibacillaceae</taxon>
        <taxon>Brevibacillus</taxon>
    </lineage>
</organism>
<reference evidence="2 3" key="1">
    <citation type="submission" date="2018-10" db="EMBL/GenBank/DDBJ databases">
        <title>Phylogenomics of Brevibacillus.</title>
        <authorList>
            <person name="Dunlap C."/>
        </authorList>
    </citation>
    <scope>NUCLEOTIDE SEQUENCE [LARGE SCALE GENOMIC DNA]</scope>
    <source>
        <strain evidence="2 3">NRRL NRS 1219</strain>
    </source>
</reference>
<evidence type="ECO:0000313" key="3">
    <source>
        <dbReference type="Proteomes" id="UP000276178"/>
    </source>
</evidence>
<evidence type="ECO:0000256" key="1">
    <source>
        <dbReference type="SAM" id="MobiDB-lite"/>
    </source>
</evidence>
<dbReference type="Proteomes" id="UP000276178">
    <property type="component" value="Unassembled WGS sequence"/>
</dbReference>
<evidence type="ECO:0000313" key="2">
    <source>
        <dbReference type="EMBL" id="RNB61303.1"/>
    </source>
</evidence>
<accession>A0A3M8BDD3</accession>
<protein>
    <submittedName>
        <fullName evidence="2">Uncharacterized protein</fullName>
    </submittedName>
</protein>
<feature type="region of interest" description="Disordered" evidence="1">
    <location>
        <begin position="52"/>
        <end position="79"/>
    </location>
</feature>
<name>A0A3M8BDD3_9BACL</name>
<sequence>MRLSKGVIKLLWDSDRPYDRAACKGGYRRFGFIFKMNLRTFLITAPVPRKRKDFPRRQGDDMIPTGNFHGKLVRGGGEG</sequence>
<dbReference type="EMBL" id="RHHN01000007">
    <property type="protein sequence ID" value="RNB61303.1"/>
    <property type="molecule type" value="Genomic_DNA"/>
</dbReference>
<proteinExistence type="predicted"/>
<gene>
    <name evidence="2" type="ORF">EB820_01345</name>
</gene>
<comment type="caution">
    <text evidence="2">The sequence shown here is derived from an EMBL/GenBank/DDBJ whole genome shotgun (WGS) entry which is preliminary data.</text>
</comment>
<dbReference type="AlphaFoldDB" id="A0A3M8BDD3"/>